<accession>A0ABV0EM66</accession>
<organism evidence="1 2">
    <name type="scientific">Candidatus Enterococcus ferrettii</name>
    <dbReference type="NCBI Taxonomy" id="2815324"/>
    <lineage>
        <taxon>Bacteria</taxon>
        <taxon>Bacillati</taxon>
        <taxon>Bacillota</taxon>
        <taxon>Bacilli</taxon>
        <taxon>Lactobacillales</taxon>
        <taxon>Enterococcaceae</taxon>
        <taxon>Enterococcus</taxon>
    </lineage>
</organism>
<evidence type="ECO:0008006" key="3">
    <source>
        <dbReference type="Google" id="ProtNLM"/>
    </source>
</evidence>
<keyword evidence="2" id="KW-1185">Reference proteome</keyword>
<comment type="caution">
    <text evidence="1">The sequence shown here is derived from an EMBL/GenBank/DDBJ whole genome shotgun (WGS) entry which is preliminary data.</text>
</comment>
<name>A0ABV0EM66_9ENTE</name>
<dbReference type="EMBL" id="JAFREL020000001">
    <property type="protein sequence ID" value="MEO1769724.1"/>
    <property type="molecule type" value="Genomic_DNA"/>
</dbReference>
<dbReference type="Pfam" id="PF11392">
    <property type="entry name" value="AllH"/>
    <property type="match status" value="1"/>
</dbReference>
<dbReference type="Proteomes" id="UP000664357">
    <property type="component" value="Unassembled WGS sequence"/>
</dbReference>
<reference evidence="1 2" key="2">
    <citation type="submission" date="2024-02" db="EMBL/GenBank/DDBJ databases">
        <title>The Genome Sequence of Enterococcus sp. DIV0159.</title>
        <authorList>
            <person name="Earl A."/>
            <person name="Manson A."/>
            <person name="Gilmore M."/>
            <person name="Sanders J."/>
            <person name="Shea T."/>
            <person name="Howe W."/>
            <person name="Livny J."/>
            <person name="Cuomo C."/>
            <person name="Neafsey D."/>
            <person name="Birren B."/>
        </authorList>
    </citation>
    <scope>NUCLEOTIDE SEQUENCE [LARGE SCALE GENOMIC DNA]</scope>
    <source>
        <strain evidence="1 2">665A</strain>
    </source>
</reference>
<dbReference type="InterPro" id="IPR021530">
    <property type="entry name" value="AllH-like"/>
</dbReference>
<gene>
    <name evidence="1" type="ORF">JZO67_001675</name>
</gene>
<evidence type="ECO:0000313" key="2">
    <source>
        <dbReference type="Proteomes" id="UP000664357"/>
    </source>
</evidence>
<reference evidence="1 2" key="1">
    <citation type="submission" date="2021-03" db="EMBL/GenBank/DDBJ databases">
        <authorList>
            <person name="Gilmore M.S."/>
            <person name="Schwartzman J."/>
            <person name="Van Tyne D."/>
            <person name="Martin M."/>
            <person name="Earl A.M."/>
            <person name="Manson A.L."/>
            <person name="Straub T."/>
            <person name="Salamzade R."/>
            <person name="Saavedra J."/>
            <person name="Lebreton F."/>
            <person name="Prichula J."/>
            <person name="Schaufler K."/>
            <person name="Gaca A."/>
            <person name="Sgardioli B."/>
            <person name="Wagenaar J."/>
            <person name="Strong T."/>
        </authorList>
    </citation>
    <scope>NUCLEOTIDE SEQUENCE [LARGE SCALE GENOMIC DNA]</scope>
    <source>
        <strain evidence="1 2">665A</strain>
    </source>
</reference>
<proteinExistence type="predicted"/>
<dbReference type="RefSeq" id="WP_207703806.1">
    <property type="nucleotide sequence ID" value="NZ_JAFREL020000001.1"/>
</dbReference>
<protein>
    <recommendedName>
        <fullName evidence="3">DUF2877 domain-containing protein</fullName>
    </recommendedName>
</protein>
<evidence type="ECO:0000313" key="1">
    <source>
        <dbReference type="EMBL" id="MEO1769724.1"/>
    </source>
</evidence>
<sequence length="274" mass="30493">MKNTCQISSYLATLDCFGKIGQVHSVFQHSFNLIINEHLLHVSDTEDFLSSFGIRITTESFEAVKPFCHQGNVVKLTPDSMVFYSQKGTKKIKFSSVDSVPLELSTIFFNSTVLRTMIAELENFQLQPQLGLIIEEKESAFFEFLMRPNLDSEVWNQLTTYFVGRGQGLTPSGDDLLMGYLFVLISYQLPEANQLITALASKTDRTTIVSQNYLEAMIAGFASSPFVELQQKMNQAASEAELAQALQRILSIGETSGKDTAYGILLGLNAVKNK</sequence>